<dbReference type="EMBL" id="CDMY01000439">
    <property type="protein sequence ID" value="CEM12944.1"/>
    <property type="molecule type" value="Genomic_DNA"/>
</dbReference>
<dbReference type="AlphaFoldDB" id="A0A0G4FHF8"/>
<evidence type="ECO:0008006" key="5">
    <source>
        <dbReference type="Google" id="ProtNLM"/>
    </source>
</evidence>
<dbReference type="PhylomeDB" id="A0A0G4FHF8"/>
<dbReference type="InParanoid" id="A0A0G4FHF8"/>
<evidence type="ECO:0000313" key="4">
    <source>
        <dbReference type="Proteomes" id="UP000041254"/>
    </source>
</evidence>
<feature type="transmembrane region" description="Helical" evidence="2">
    <location>
        <begin position="110"/>
        <end position="131"/>
    </location>
</feature>
<dbReference type="VEuPathDB" id="CryptoDB:Vbra_5852"/>
<sequence length="501" mass="56125">MKPPTSVSVAPPATADPPDVLRQSASEVDVLTTRPVESPEHQPKAQGDGEGGARFSEIPTTISTSVSTPAVDGRAPLGDASLEEGDLWGFLVLRIGCVTLWLTDYPLRHFLLIIGLVVIYALWWSGGWFYFFRFAMEHEEDIRLLVVSESAFVIWTPPFLMLLIGLGSLCAPPLWWGIRCVIYCSIVLIIVIYFLFRQQLNPLHKELFYWDGGRPNESGDPLATLAWVAGAVLLQFALFVVLSEPRVARASTSPTGGREIDVDHNRLSCRCRRAGWRPSATAERIAKARQTEPFLYRSVVKRWLKGMDYLTFIRLYKLLAVVGMAVDLITDAAVGVEISSWFQYDPWPRAFAICGYPKYPLSDDDEECVATTRSRLESEAQDLREEQGYLVVGSVILGLSLADFVSLFIHYGIRGSPSLCQHIWIVAFALLEVPILVLTIVWATEASNPMLFIVSAFFTLVTVSWRVGSFAWTIYVRWKNGTSATNTNHKVMRRRASGRRE</sequence>
<evidence type="ECO:0000313" key="3">
    <source>
        <dbReference type="EMBL" id="CEM12944.1"/>
    </source>
</evidence>
<gene>
    <name evidence="3" type="ORF">Vbra_5852</name>
</gene>
<keyword evidence="4" id="KW-1185">Reference proteome</keyword>
<feature type="transmembrane region" description="Helical" evidence="2">
    <location>
        <begin position="176"/>
        <end position="196"/>
    </location>
</feature>
<feature type="transmembrane region" description="Helical" evidence="2">
    <location>
        <begin position="389"/>
        <end position="411"/>
    </location>
</feature>
<feature type="transmembrane region" description="Helical" evidence="2">
    <location>
        <begin position="222"/>
        <end position="242"/>
    </location>
</feature>
<keyword evidence="2" id="KW-0812">Transmembrane</keyword>
<accession>A0A0G4FHF8</accession>
<keyword evidence="2" id="KW-0472">Membrane</keyword>
<name>A0A0G4FHF8_VITBC</name>
<reference evidence="3 4" key="1">
    <citation type="submission" date="2014-11" db="EMBL/GenBank/DDBJ databases">
        <authorList>
            <person name="Zhu J."/>
            <person name="Qi W."/>
            <person name="Song R."/>
        </authorList>
    </citation>
    <scope>NUCLEOTIDE SEQUENCE [LARGE SCALE GENOMIC DNA]</scope>
</reference>
<proteinExistence type="predicted"/>
<feature type="transmembrane region" description="Helical" evidence="2">
    <location>
        <begin position="423"/>
        <end position="444"/>
    </location>
</feature>
<feature type="transmembrane region" description="Helical" evidence="2">
    <location>
        <begin position="151"/>
        <end position="169"/>
    </location>
</feature>
<evidence type="ECO:0000256" key="2">
    <source>
        <dbReference type="SAM" id="Phobius"/>
    </source>
</evidence>
<dbReference type="Proteomes" id="UP000041254">
    <property type="component" value="Unassembled WGS sequence"/>
</dbReference>
<feature type="compositionally biased region" description="Low complexity" evidence="1">
    <location>
        <begin position="1"/>
        <end position="20"/>
    </location>
</feature>
<keyword evidence="2" id="KW-1133">Transmembrane helix</keyword>
<organism evidence="3 4">
    <name type="scientific">Vitrella brassicaformis (strain CCMP3155)</name>
    <dbReference type="NCBI Taxonomy" id="1169540"/>
    <lineage>
        <taxon>Eukaryota</taxon>
        <taxon>Sar</taxon>
        <taxon>Alveolata</taxon>
        <taxon>Colpodellida</taxon>
        <taxon>Vitrellaceae</taxon>
        <taxon>Vitrella</taxon>
    </lineage>
</organism>
<protein>
    <recommendedName>
        <fullName evidence="5">Transmembrane protein</fullName>
    </recommendedName>
</protein>
<feature type="region of interest" description="Disordered" evidence="1">
    <location>
        <begin position="1"/>
        <end position="54"/>
    </location>
</feature>
<evidence type="ECO:0000256" key="1">
    <source>
        <dbReference type="SAM" id="MobiDB-lite"/>
    </source>
</evidence>
<feature type="transmembrane region" description="Helical" evidence="2">
    <location>
        <begin position="450"/>
        <end position="475"/>
    </location>
</feature>
<feature type="transmembrane region" description="Helical" evidence="2">
    <location>
        <begin position="315"/>
        <end position="336"/>
    </location>
</feature>